<feature type="transmembrane region" description="Helical" evidence="5">
    <location>
        <begin position="6"/>
        <end position="22"/>
    </location>
</feature>
<evidence type="ECO:0000256" key="4">
    <source>
        <dbReference type="ARBA" id="ARBA00023136"/>
    </source>
</evidence>
<protein>
    <submittedName>
        <fullName evidence="6">DoxX family protein</fullName>
    </submittedName>
</protein>
<feature type="transmembrane region" description="Helical" evidence="5">
    <location>
        <begin position="43"/>
        <end position="62"/>
    </location>
</feature>
<gene>
    <name evidence="6" type="ORF">PV367_00400</name>
</gene>
<sequence>MTINYVVQSVVLSLVLLGSAAGKLTRRKSIVTSMRGVGVAESWLPRLALLEIAGAAGLLVGLALPPLAVTAGAGVFLYFCGAVVFHVRAHDRKGMIAPTALAVTALVATLLAVQNA</sequence>
<feature type="transmembrane region" description="Helical" evidence="5">
    <location>
        <begin position="68"/>
        <end position="87"/>
    </location>
</feature>
<dbReference type="Pfam" id="PF13564">
    <property type="entry name" value="DoxX_2"/>
    <property type="match status" value="1"/>
</dbReference>
<keyword evidence="4 5" id="KW-0472">Membrane</keyword>
<organism evidence="6 7">
    <name type="scientific">Streptomyces europaeiscabiei</name>
    <dbReference type="NCBI Taxonomy" id="146819"/>
    <lineage>
        <taxon>Bacteria</taxon>
        <taxon>Bacillati</taxon>
        <taxon>Actinomycetota</taxon>
        <taxon>Actinomycetes</taxon>
        <taxon>Kitasatosporales</taxon>
        <taxon>Streptomycetaceae</taxon>
        <taxon>Streptomyces</taxon>
    </lineage>
</organism>
<keyword evidence="2 5" id="KW-0812">Transmembrane</keyword>
<comment type="subcellular location">
    <subcellularLocation>
        <location evidence="1">Membrane</location>
        <topology evidence="1">Multi-pass membrane protein</topology>
    </subcellularLocation>
</comment>
<dbReference type="RefSeq" id="WP_319688291.1">
    <property type="nucleotide sequence ID" value="NZ_JARAWN010000002.1"/>
</dbReference>
<dbReference type="InterPro" id="IPR032808">
    <property type="entry name" value="DoxX"/>
</dbReference>
<name>A0AAJ2PJ36_9ACTN</name>
<proteinExistence type="predicted"/>
<dbReference type="GO" id="GO:0016020">
    <property type="term" value="C:membrane"/>
    <property type="evidence" value="ECO:0007669"/>
    <property type="project" value="UniProtKB-SubCell"/>
</dbReference>
<evidence type="ECO:0000256" key="1">
    <source>
        <dbReference type="ARBA" id="ARBA00004141"/>
    </source>
</evidence>
<reference evidence="6" key="1">
    <citation type="journal article" date="2023" name="Microb. Genom.">
        <title>Mesoterricola silvestris gen. nov., sp. nov., Mesoterricola sediminis sp. nov., Geothrix oryzae sp. nov., Geothrix edaphica sp. nov., Geothrix rubra sp. nov., and Geothrix limicola sp. nov., six novel members of Acidobacteriota isolated from soils.</title>
        <authorList>
            <person name="Weisberg A.J."/>
            <person name="Pearce E."/>
            <person name="Kramer C.G."/>
            <person name="Chang J.H."/>
            <person name="Clarke C.R."/>
        </authorList>
    </citation>
    <scope>NUCLEOTIDE SEQUENCE</scope>
    <source>
        <strain evidence="6">ND06-05F</strain>
    </source>
</reference>
<evidence type="ECO:0000313" key="7">
    <source>
        <dbReference type="Proteomes" id="UP001273589"/>
    </source>
</evidence>
<feature type="transmembrane region" description="Helical" evidence="5">
    <location>
        <begin position="94"/>
        <end position="113"/>
    </location>
</feature>
<evidence type="ECO:0000256" key="3">
    <source>
        <dbReference type="ARBA" id="ARBA00022989"/>
    </source>
</evidence>
<accession>A0AAJ2PJ36</accession>
<evidence type="ECO:0000313" key="6">
    <source>
        <dbReference type="EMBL" id="MDX3128302.1"/>
    </source>
</evidence>
<keyword evidence="3 5" id="KW-1133">Transmembrane helix</keyword>
<evidence type="ECO:0000256" key="5">
    <source>
        <dbReference type="SAM" id="Phobius"/>
    </source>
</evidence>
<dbReference type="Proteomes" id="UP001273589">
    <property type="component" value="Unassembled WGS sequence"/>
</dbReference>
<evidence type="ECO:0000256" key="2">
    <source>
        <dbReference type="ARBA" id="ARBA00022692"/>
    </source>
</evidence>
<dbReference type="AlphaFoldDB" id="A0AAJ2PJ36"/>
<comment type="caution">
    <text evidence="6">The sequence shown here is derived from an EMBL/GenBank/DDBJ whole genome shotgun (WGS) entry which is preliminary data.</text>
</comment>
<dbReference type="EMBL" id="JARAWN010000002">
    <property type="protein sequence ID" value="MDX3128302.1"/>
    <property type="molecule type" value="Genomic_DNA"/>
</dbReference>